<keyword evidence="1" id="KW-0732">Signal</keyword>
<dbReference type="AlphaFoldDB" id="A0A068NP48"/>
<protein>
    <submittedName>
        <fullName evidence="2">Uncharacterized protein</fullName>
    </submittedName>
</protein>
<organism evidence="2 3">
    <name type="scientific">Fimbriimonas ginsengisoli Gsoil 348</name>
    <dbReference type="NCBI Taxonomy" id="661478"/>
    <lineage>
        <taxon>Bacteria</taxon>
        <taxon>Bacillati</taxon>
        <taxon>Armatimonadota</taxon>
        <taxon>Fimbriimonadia</taxon>
        <taxon>Fimbriimonadales</taxon>
        <taxon>Fimbriimonadaceae</taxon>
        <taxon>Fimbriimonas</taxon>
    </lineage>
</organism>
<dbReference type="STRING" id="661478.OP10G_1848"/>
<dbReference type="InterPro" id="IPR011659">
    <property type="entry name" value="WD40"/>
</dbReference>
<dbReference type="HOGENOM" id="CLU_768923_0_0_0"/>
<dbReference type="EMBL" id="CP007139">
    <property type="protein sequence ID" value="AIE85216.1"/>
    <property type="molecule type" value="Genomic_DNA"/>
</dbReference>
<proteinExistence type="predicted"/>
<evidence type="ECO:0000313" key="2">
    <source>
        <dbReference type="EMBL" id="AIE85216.1"/>
    </source>
</evidence>
<dbReference type="Proteomes" id="UP000027982">
    <property type="component" value="Chromosome"/>
</dbReference>
<name>A0A068NP48_FIMGI</name>
<dbReference type="PROSITE" id="PS51257">
    <property type="entry name" value="PROKAR_LIPOPROTEIN"/>
    <property type="match status" value="1"/>
</dbReference>
<evidence type="ECO:0000256" key="1">
    <source>
        <dbReference type="SAM" id="SignalP"/>
    </source>
</evidence>
<dbReference type="KEGG" id="fgi:OP10G_1848"/>
<dbReference type="Pfam" id="PF07676">
    <property type="entry name" value="PD40"/>
    <property type="match status" value="1"/>
</dbReference>
<gene>
    <name evidence="2" type="ORF">OP10G_1848</name>
</gene>
<reference evidence="2 3" key="1">
    <citation type="journal article" date="2014" name="PLoS ONE">
        <title>The first complete genome sequence of the class fimbriimonadia in the phylum armatimonadetes.</title>
        <authorList>
            <person name="Hu Z.Y."/>
            <person name="Wang Y.Z."/>
            <person name="Im W.T."/>
            <person name="Wang S.Y."/>
            <person name="Zhao G.P."/>
            <person name="Zheng H.J."/>
            <person name="Quan Z.X."/>
        </authorList>
    </citation>
    <scope>NUCLEOTIDE SEQUENCE [LARGE SCALE GENOMIC DNA]</scope>
    <source>
        <strain evidence="2">Gsoil 348</strain>
    </source>
</reference>
<accession>A0A068NP48</accession>
<dbReference type="OrthoDB" id="9758793at2"/>
<keyword evidence="3" id="KW-1185">Reference proteome</keyword>
<dbReference type="RefSeq" id="WP_144241072.1">
    <property type="nucleotide sequence ID" value="NZ_CP007139.1"/>
</dbReference>
<evidence type="ECO:0000313" key="3">
    <source>
        <dbReference type="Proteomes" id="UP000027982"/>
    </source>
</evidence>
<dbReference type="InterPro" id="IPR011042">
    <property type="entry name" value="6-blade_b-propeller_TolB-like"/>
</dbReference>
<feature type="signal peptide" evidence="1">
    <location>
        <begin position="1"/>
        <end position="25"/>
    </location>
</feature>
<dbReference type="Gene3D" id="2.120.10.30">
    <property type="entry name" value="TolB, C-terminal domain"/>
    <property type="match status" value="1"/>
</dbReference>
<feature type="chain" id="PRO_5001651884" evidence="1">
    <location>
        <begin position="26"/>
        <end position="360"/>
    </location>
</feature>
<sequence length="360" mass="38767">MKSLLTILAGLALCAGMTGCRSYQADVSPDGRSVAVVTDKGVTIGPADGGKSRLVLKGAYDSPRYSPNGRFVAVHATKSKTVLIDPRTGQSTTLSTALEPPYAWRPDSSELLGWRAPGRASVLNVGKRIVVRGMDIPRPLDLVWFDDGSLALKYSGSVAYWHGGATKTIPTQLASVSALTGNSRSLVWMETTEGGGSDLPHEKSILRSYDLKTGAISTLRETPDIANLLGGKRYFCPTAFSISPDGDRLAFAGFEDLSPPGILDQLLAVQRSRVSDPKNRALKEKENSFLSQVRMRVVTATTSIRNGGFVEVAHSPTMGSSKKRLEPQWDWGCPNDIRWARNGQSISVAYTSGAQVLRLN</sequence>
<dbReference type="SUPFAM" id="SSF69304">
    <property type="entry name" value="Tricorn protease N-terminal domain"/>
    <property type="match status" value="1"/>
</dbReference>